<feature type="binding site" evidence="6">
    <location>
        <position position="89"/>
    </location>
    <ligand>
        <name>[4Fe-4S] cluster</name>
        <dbReference type="ChEBI" id="CHEBI:49883"/>
        <note>4Fe-4S-S-AdoMet</note>
    </ligand>
</feature>
<keyword evidence="8" id="KW-0456">Lyase</keyword>
<sequence>MHRAQLFKKIEGKKVSCFLCNHHCLISNVKTGVCGVRLNKNGRLYSLVYGRPISVNIDPIEKKPLYHFMPGTATLSFGTFGCNLHCDWCQNWEISQKNKTNLDLINQLSTRLSPQKLIKLAKKEDCPSISYTYTEPTICFEYALDTMKLAHKAGLKNIWVSNGYFTKDCFKKIEPYLDAINIDLKSFDDKIYQRYCGARLQPVLDNLKRVYHLRGGPKRTSEVGEEQGHKIHLEITTLVIPGINDDSTQLGSIAEFIASLGPNIPWHLSRFFPCYKMTGVKPTSISTLKKAESIGQKAGLKYVYLGNI</sequence>
<evidence type="ECO:0000256" key="2">
    <source>
        <dbReference type="ARBA" id="ARBA00022691"/>
    </source>
</evidence>
<dbReference type="GO" id="GO:0046872">
    <property type="term" value="F:metal ion binding"/>
    <property type="evidence" value="ECO:0007669"/>
    <property type="project" value="UniProtKB-KW"/>
</dbReference>
<dbReference type="InterPro" id="IPR058240">
    <property type="entry name" value="rSAM_sf"/>
</dbReference>
<dbReference type="SFLD" id="SFLDS00029">
    <property type="entry name" value="Radical_SAM"/>
    <property type="match status" value="1"/>
</dbReference>
<dbReference type="InterPro" id="IPR027596">
    <property type="entry name" value="AmmeMemoSam_rS"/>
</dbReference>
<evidence type="ECO:0000256" key="3">
    <source>
        <dbReference type="ARBA" id="ARBA00022723"/>
    </source>
</evidence>
<comment type="cofactor">
    <cofactor evidence="6">
        <name>[4Fe-4S] cluster</name>
        <dbReference type="ChEBI" id="CHEBI:49883"/>
    </cofactor>
    <text evidence="6">Binds 1 [4Fe-4S] cluster. The cluster is coordinated with 3 cysteines and an exchangeable S-adenosyl-L-methionine.</text>
</comment>
<gene>
    <name evidence="8" type="ORF">CEN92_266</name>
</gene>
<dbReference type="Proteomes" id="UP000318296">
    <property type="component" value="Unassembled WGS sequence"/>
</dbReference>
<keyword evidence="4 6" id="KW-0408">Iron</keyword>
<dbReference type="SUPFAM" id="SSF102114">
    <property type="entry name" value="Radical SAM enzymes"/>
    <property type="match status" value="1"/>
</dbReference>
<name>A0A554LF55_9BACT</name>
<dbReference type="GO" id="GO:0051539">
    <property type="term" value="F:4 iron, 4 sulfur cluster binding"/>
    <property type="evidence" value="ECO:0007669"/>
    <property type="project" value="UniProtKB-KW"/>
</dbReference>
<dbReference type="AlphaFoldDB" id="A0A554LF55"/>
<reference evidence="8 9" key="1">
    <citation type="submission" date="2017-07" db="EMBL/GenBank/DDBJ databases">
        <title>Mechanisms for carbon and nitrogen cycling indicate functional differentiation within the Candidate Phyla Radiation.</title>
        <authorList>
            <person name="Danczak R.E."/>
            <person name="Johnston M.D."/>
            <person name="Kenah C."/>
            <person name="Slattery M."/>
            <person name="Wrighton K.C."/>
            <person name="Wilkins M.J."/>
        </authorList>
    </citation>
    <scope>NUCLEOTIDE SEQUENCE [LARGE SCALE GENOMIC DNA]</scope>
    <source>
        <strain evidence="8">Licking1014_96</strain>
    </source>
</reference>
<dbReference type="Pfam" id="PF04055">
    <property type="entry name" value="Radical_SAM"/>
    <property type="match status" value="1"/>
</dbReference>
<accession>A0A554LF55</accession>
<dbReference type="PIRSF" id="PIRSF004869">
    <property type="entry name" value="PflX_prd"/>
    <property type="match status" value="1"/>
</dbReference>
<dbReference type="EMBL" id="VMGH01000038">
    <property type="protein sequence ID" value="TSC91467.1"/>
    <property type="molecule type" value="Genomic_DNA"/>
</dbReference>
<dbReference type="InterPro" id="IPR034457">
    <property type="entry name" value="Organic_radical-activating"/>
</dbReference>
<dbReference type="PROSITE" id="PS51918">
    <property type="entry name" value="RADICAL_SAM"/>
    <property type="match status" value="1"/>
</dbReference>
<keyword evidence="1" id="KW-0004">4Fe-4S</keyword>
<keyword evidence="2 6" id="KW-0949">S-adenosyl-L-methionine</keyword>
<evidence type="ECO:0000256" key="1">
    <source>
        <dbReference type="ARBA" id="ARBA00022485"/>
    </source>
</evidence>
<dbReference type="NCBIfam" id="TIGR04337">
    <property type="entry name" value="AmmeMemoSam_rS"/>
    <property type="match status" value="1"/>
</dbReference>
<evidence type="ECO:0000256" key="6">
    <source>
        <dbReference type="PIRSR" id="PIRSR004869-50"/>
    </source>
</evidence>
<organism evidence="8 9">
    <name type="scientific">Candidatus Berkelbacteria bacterium Licking1014_96</name>
    <dbReference type="NCBI Taxonomy" id="2017149"/>
    <lineage>
        <taxon>Bacteria</taxon>
        <taxon>Candidatus Berkelbacteria</taxon>
    </lineage>
</organism>
<feature type="domain" description="Radical SAM core" evidence="7">
    <location>
        <begin position="67"/>
        <end position="308"/>
    </location>
</feature>
<comment type="caution">
    <text evidence="8">The sequence shown here is derived from an EMBL/GenBank/DDBJ whole genome shotgun (WGS) entry which is preliminary data.</text>
</comment>
<dbReference type="InterPro" id="IPR013785">
    <property type="entry name" value="Aldolase_TIM"/>
</dbReference>
<evidence type="ECO:0000259" key="7">
    <source>
        <dbReference type="PROSITE" id="PS51918"/>
    </source>
</evidence>
<keyword evidence="8" id="KW-0670">Pyruvate</keyword>
<evidence type="ECO:0000313" key="8">
    <source>
        <dbReference type="EMBL" id="TSC91467.1"/>
    </source>
</evidence>
<feature type="binding site" evidence="6">
    <location>
        <position position="82"/>
    </location>
    <ligand>
        <name>[4Fe-4S] cluster</name>
        <dbReference type="ChEBI" id="CHEBI:49883"/>
        <note>4Fe-4S-S-AdoMet</note>
    </ligand>
</feature>
<protein>
    <submittedName>
        <fullName evidence="8">Pyruvate-formate lyase-activating enzyme</fullName>
    </submittedName>
</protein>
<dbReference type="InterPro" id="IPR016431">
    <property type="entry name" value="Pyrv-formate_lyase-activ_prd"/>
</dbReference>
<feature type="binding site" evidence="6">
    <location>
        <position position="86"/>
    </location>
    <ligand>
        <name>[4Fe-4S] cluster</name>
        <dbReference type="ChEBI" id="CHEBI:49883"/>
        <note>4Fe-4S-S-AdoMet</note>
    </ligand>
</feature>
<dbReference type="InterPro" id="IPR007197">
    <property type="entry name" value="rSAM"/>
</dbReference>
<keyword evidence="5 6" id="KW-0411">Iron-sulfur</keyword>
<dbReference type="GO" id="GO:0016829">
    <property type="term" value="F:lyase activity"/>
    <property type="evidence" value="ECO:0007669"/>
    <property type="project" value="UniProtKB-KW"/>
</dbReference>
<evidence type="ECO:0000256" key="5">
    <source>
        <dbReference type="ARBA" id="ARBA00023014"/>
    </source>
</evidence>
<dbReference type="SFLD" id="SFLDG01101">
    <property type="entry name" value="Uncharacterised_Radical_SAM_Su"/>
    <property type="match status" value="1"/>
</dbReference>
<dbReference type="Gene3D" id="3.20.20.70">
    <property type="entry name" value="Aldolase class I"/>
    <property type="match status" value="1"/>
</dbReference>
<evidence type="ECO:0000313" key="9">
    <source>
        <dbReference type="Proteomes" id="UP000318296"/>
    </source>
</evidence>
<keyword evidence="3 6" id="KW-0479">Metal-binding</keyword>
<dbReference type="PANTHER" id="PTHR30352:SF5">
    <property type="entry name" value="PYRUVATE FORMATE-LYASE 1-ACTIVATING ENZYME"/>
    <property type="match status" value="1"/>
</dbReference>
<dbReference type="CDD" id="cd01335">
    <property type="entry name" value="Radical_SAM"/>
    <property type="match status" value="1"/>
</dbReference>
<evidence type="ECO:0000256" key="4">
    <source>
        <dbReference type="ARBA" id="ARBA00023004"/>
    </source>
</evidence>
<proteinExistence type="predicted"/>
<dbReference type="PANTHER" id="PTHR30352">
    <property type="entry name" value="PYRUVATE FORMATE-LYASE-ACTIVATING ENZYME"/>
    <property type="match status" value="1"/>
</dbReference>